<evidence type="ECO:0008006" key="3">
    <source>
        <dbReference type="Google" id="ProtNLM"/>
    </source>
</evidence>
<dbReference type="EMBL" id="LUEZ02000053">
    <property type="protein sequence ID" value="RDB21759.1"/>
    <property type="molecule type" value="Genomic_DNA"/>
</dbReference>
<dbReference type="InParanoid" id="A0A369JHU1"/>
<dbReference type="AlphaFoldDB" id="A0A369JHU1"/>
<reference evidence="1" key="1">
    <citation type="submission" date="2018-04" db="EMBL/GenBank/DDBJ databases">
        <title>Whole genome sequencing of Hypsizygus marmoreus.</title>
        <authorList>
            <person name="Choi I.-G."/>
            <person name="Min B."/>
            <person name="Kim J.-G."/>
            <person name="Kim S."/>
            <person name="Oh Y.-L."/>
            <person name="Kong W.-S."/>
            <person name="Park H."/>
            <person name="Jeong J."/>
            <person name="Song E.-S."/>
        </authorList>
    </citation>
    <scope>NUCLEOTIDE SEQUENCE [LARGE SCALE GENOMIC DNA]</scope>
    <source>
        <strain evidence="1">51987-8</strain>
    </source>
</reference>
<organism evidence="1 2">
    <name type="scientific">Hypsizygus marmoreus</name>
    <name type="common">White beech mushroom</name>
    <name type="synonym">Agaricus marmoreus</name>
    <dbReference type="NCBI Taxonomy" id="39966"/>
    <lineage>
        <taxon>Eukaryota</taxon>
        <taxon>Fungi</taxon>
        <taxon>Dikarya</taxon>
        <taxon>Basidiomycota</taxon>
        <taxon>Agaricomycotina</taxon>
        <taxon>Agaricomycetes</taxon>
        <taxon>Agaricomycetidae</taxon>
        <taxon>Agaricales</taxon>
        <taxon>Tricholomatineae</taxon>
        <taxon>Lyophyllaceae</taxon>
        <taxon>Hypsizygus</taxon>
    </lineage>
</organism>
<keyword evidence="2" id="KW-1185">Reference proteome</keyword>
<sequence length="265" mass="29473">MAITFLQISDLGPSTTLLTSTNKLLFFPLLSTLILRTCRGIDILPFLDNFTPPSLTSLSLDFGCLSGLNYQAIENLALRSSCSLTSLTLRGMAKQDAVKCFELPCLRSIERLNLNMVHVNNGLVALLVYPDASSTLHDRRGIFPWHKKLSLEWCMAEDGATSRVVASRWRDKSAPSDKSGSVPASLEELEVVFRQDPCTGATCHDVDMAALTSFAKRGLALTYQLASSTPRYQQHPADFCRNCCYHSRYPDLGPCYHPRLPYLDF</sequence>
<name>A0A369JHU1_HYPMA</name>
<protein>
    <recommendedName>
        <fullName evidence="3">F-box domain-containing protein</fullName>
    </recommendedName>
</protein>
<dbReference type="Proteomes" id="UP000076154">
    <property type="component" value="Unassembled WGS sequence"/>
</dbReference>
<evidence type="ECO:0000313" key="2">
    <source>
        <dbReference type="Proteomes" id="UP000076154"/>
    </source>
</evidence>
<proteinExistence type="predicted"/>
<accession>A0A369JHU1</accession>
<evidence type="ECO:0000313" key="1">
    <source>
        <dbReference type="EMBL" id="RDB21759.1"/>
    </source>
</evidence>
<dbReference type="SUPFAM" id="SSF52058">
    <property type="entry name" value="L domain-like"/>
    <property type="match status" value="1"/>
</dbReference>
<comment type="caution">
    <text evidence="1">The sequence shown here is derived from an EMBL/GenBank/DDBJ whole genome shotgun (WGS) entry which is preliminary data.</text>
</comment>
<gene>
    <name evidence="1" type="ORF">Hypma_010922</name>
</gene>